<dbReference type="InterPro" id="IPR000608">
    <property type="entry name" value="UBC"/>
</dbReference>
<feature type="non-terminal residue" evidence="4">
    <location>
        <position position="156"/>
    </location>
</feature>
<keyword evidence="2" id="KW-0833">Ubl conjugation pathway</keyword>
<evidence type="ECO:0000313" key="5">
    <source>
        <dbReference type="Proteomes" id="UP000799302"/>
    </source>
</evidence>
<evidence type="ECO:0000313" key="4">
    <source>
        <dbReference type="EMBL" id="KAF2663702.1"/>
    </source>
</evidence>
<dbReference type="PANTHER" id="PTHR46116">
    <property type="entry name" value="(E3-INDEPENDENT) E2 UBIQUITIN-CONJUGATING ENZYME"/>
    <property type="match status" value="1"/>
</dbReference>
<dbReference type="Proteomes" id="UP000799302">
    <property type="component" value="Unassembled WGS sequence"/>
</dbReference>
<evidence type="ECO:0000259" key="3">
    <source>
        <dbReference type="PROSITE" id="PS50127"/>
    </source>
</evidence>
<dbReference type="SMART" id="SM00212">
    <property type="entry name" value="UBCc"/>
    <property type="match status" value="1"/>
</dbReference>
<dbReference type="GO" id="GO:0016740">
    <property type="term" value="F:transferase activity"/>
    <property type="evidence" value="ECO:0007669"/>
    <property type="project" value="UniProtKB-KW"/>
</dbReference>
<evidence type="ECO:0000256" key="2">
    <source>
        <dbReference type="ARBA" id="ARBA00022786"/>
    </source>
</evidence>
<dbReference type="EMBL" id="MU004244">
    <property type="protein sequence ID" value="KAF2663702.1"/>
    <property type="molecule type" value="Genomic_DNA"/>
</dbReference>
<dbReference type="Gene3D" id="3.10.110.10">
    <property type="entry name" value="Ubiquitin Conjugating Enzyme"/>
    <property type="match status" value="1"/>
</dbReference>
<keyword evidence="1" id="KW-0808">Transferase</keyword>
<feature type="domain" description="UBC core" evidence="3">
    <location>
        <begin position="1"/>
        <end position="155"/>
    </location>
</feature>
<reference evidence="4" key="1">
    <citation type="journal article" date="2020" name="Stud. Mycol.">
        <title>101 Dothideomycetes genomes: a test case for predicting lifestyles and emergence of pathogens.</title>
        <authorList>
            <person name="Haridas S."/>
            <person name="Albert R."/>
            <person name="Binder M."/>
            <person name="Bloem J."/>
            <person name="Labutti K."/>
            <person name="Salamov A."/>
            <person name="Andreopoulos B."/>
            <person name="Baker S."/>
            <person name="Barry K."/>
            <person name="Bills G."/>
            <person name="Bluhm B."/>
            <person name="Cannon C."/>
            <person name="Castanera R."/>
            <person name="Culley D."/>
            <person name="Daum C."/>
            <person name="Ezra D."/>
            <person name="Gonzalez J."/>
            <person name="Henrissat B."/>
            <person name="Kuo A."/>
            <person name="Liang C."/>
            <person name="Lipzen A."/>
            <person name="Lutzoni F."/>
            <person name="Magnuson J."/>
            <person name="Mondo S."/>
            <person name="Nolan M."/>
            <person name="Ohm R."/>
            <person name="Pangilinan J."/>
            <person name="Park H.-J."/>
            <person name="Ramirez L."/>
            <person name="Alfaro M."/>
            <person name="Sun H."/>
            <person name="Tritt A."/>
            <person name="Yoshinaga Y."/>
            <person name="Zwiers L.-H."/>
            <person name="Turgeon B."/>
            <person name="Goodwin S."/>
            <person name="Spatafora J."/>
            <person name="Crous P."/>
            <person name="Grigoriev I."/>
        </authorList>
    </citation>
    <scope>NUCLEOTIDE SEQUENCE</scope>
    <source>
        <strain evidence="4">CBS 115976</strain>
    </source>
</reference>
<keyword evidence="5" id="KW-1185">Reference proteome</keyword>
<dbReference type="PROSITE" id="PS50127">
    <property type="entry name" value="UBC_2"/>
    <property type="match status" value="1"/>
</dbReference>
<sequence length="156" mass="17424">MKALVMEITSMQTALPSGVYVRYASSRVDVLKCLIVGPMGTPYENGLFEFDIICPANYPASPPKVKFKTTGGGQAHFNPNLYRDGKVCLSLLGTWSGEPWRPNVSTMLQIFVSLQSMVLCEEPWCNEPGREHHVGSEASFKYNHNIRHLTVEYALL</sequence>
<dbReference type="SUPFAM" id="SSF54495">
    <property type="entry name" value="UBC-like"/>
    <property type="match status" value="1"/>
</dbReference>
<protein>
    <submittedName>
        <fullName evidence="4">UBC-like protein</fullName>
    </submittedName>
</protein>
<evidence type="ECO:0000256" key="1">
    <source>
        <dbReference type="ARBA" id="ARBA00022679"/>
    </source>
</evidence>
<organism evidence="4 5">
    <name type="scientific">Microthyrium microscopicum</name>
    <dbReference type="NCBI Taxonomy" id="703497"/>
    <lineage>
        <taxon>Eukaryota</taxon>
        <taxon>Fungi</taxon>
        <taxon>Dikarya</taxon>
        <taxon>Ascomycota</taxon>
        <taxon>Pezizomycotina</taxon>
        <taxon>Dothideomycetes</taxon>
        <taxon>Dothideomycetes incertae sedis</taxon>
        <taxon>Microthyriales</taxon>
        <taxon>Microthyriaceae</taxon>
        <taxon>Microthyrium</taxon>
    </lineage>
</organism>
<dbReference type="Pfam" id="PF00179">
    <property type="entry name" value="UQ_con"/>
    <property type="match status" value="1"/>
</dbReference>
<name>A0A6A6TV55_9PEZI</name>
<proteinExistence type="predicted"/>
<dbReference type="InterPro" id="IPR016135">
    <property type="entry name" value="UBQ-conjugating_enzyme/RWD"/>
</dbReference>
<dbReference type="AlphaFoldDB" id="A0A6A6TV55"/>
<gene>
    <name evidence="4" type="ORF">BT63DRAFT_379670</name>
</gene>
<accession>A0A6A6TV55</accession>
<dbReference type="OrthoDB" id="47801at2759"/>